<feature type="compositionally biased region" description="Low complexity" evidence="9">
    <location>
        <begin position="366"/>
        <end position="377"/>
    </location>
</feature>
<gene>
    <name evidence="11" type="ORF">SAMN05421803_103285</name>
</gene>
<evidence type="ECO:0000313" key="12">
    <source>
        <dbReference type="Proteomes" id="UP000184452"/>
    </source>
</evidence>
<dbReference type="Pfam" id="PF02653">
    <property type="entry name" value="BPD_transp_2"/>
    <property type="match status" value="1"/>
</dbReference>
<dbReference type="PANTHER" id="PTHR32196:SF71">
    <property type="entry name" value="AUTOINDUCER 2 IMPORT SYSTEM PERMEASE PROTEIN LSRD"/>
    <property type="match status" value="1"/>
</dbReference>
<evidence type="ECO:0000256" key="4">
    <source>
        <dbReference type="ARBA" id="ARBA00022519"/>
    </source>
</evidence>
<dbReference type="Proteomes" id="UP000184452">
    <property type="component" value="Unassembled WGS sequence"/>
</dbReference>
<feature type="region of interest" description="Disordered" evidence="9">
    <location>
        <begin position="333"/>
        <end position="383"/>
    </location>
</feature>
<evidence type="ECO:0000256" key="6">
    <source>
        <dbReference type="ARBA" id="ARBA00022989"/>
    </source>
</evidence>
<dbReference type="AlphaFoldDB" id="A0A1M6G5R3"/>
<evidence type="ECO:0000256" key="5">
    <source>
        <dbReference type="ARBA" id="ARBA00022692"/>
    </source>
</evidence>
<feature type="compositionally biased region" description="Pro residues" evidence="9">
    <location>
        <begin position="338"/>
        <end position="357"/>
    </location>
</feature>
<keyword evidence="3" id="KW-1003">Cell membrane</keyword>
<feature type="transmembrane region" description="Helical" evidence="10">
    <location>
        <begin position="223"/>
        <end position="245"/>
    </location>
</feature>
<organism evidence="11 12">
    <name type="scientific">Nocardiopsis flavescens</name>
    <dbReference type="NCBI Taxonomy" id="758803"/>
    <lineage>
        <taxon>Bacteria</taxon>
        <taxon>Bacillati</taxon>
        <taxon>Actinomycetota</taxon>
        <taxon>Actinomycetes</taxon>
        <taxon>Streptosporangiales</taxon>
        <taxon>Nocardiopsidaceae</taxon>
        <taxon>Nocardiopsis</taxon>
    </lineage>
</organism>
<dbReference type="OrthoDB" id="9808136at2"/>
<feature type="transmembrane region" description="Helical" evidence="10">
    <location>
        <begin position="172"/>
        <end position="193"/>
    </location>
</feature>
<sequence length="383" mass="38749">MSTPSASAPAGVRALWARTGTTGLVYLALALLLVLSTVYVATQGRNLFTTANTVDLFTRSSLLGFLAIGQTLVILCRSLDLSVGYVAALSTVVAATVMAGDPARVPLGIAATLGLAALIGLANGTIVTWLRVNPFIATLGTGLIIKGYLDTNFQGPAGAVPAAFQAFGYTRIGVLPVSTLVMLVLAVAAVVFLHRSRTGYHMYAVGGDAEVARLSGVRDRVPVITAHVLCSMTAGVAGLLLAARFGTGSALVYNNGYELEAIAAVVLGGTYLLGGRGGVAGTIAGVFILATLDTVFNVLAVDPFVKDVLRGVIVIAAVAIYARGRLSRSAVRVRFPSGGPPPPAPGKDPDTGPPPPGGAGTDGARRAPAPVAPAAPVTEGGGR</sequence>
<keyword evidence="12" id="KW-1185">Reference proteome</keyword>
<evidence type="ECO:0000256" key="3">
    <source>
        <dbReference type="ARBA" id="ARBA00022475"/>
    </source>
</evidence>
<feature type="transmembrane region" description="Helical" evidence="10">
    <location>
        <begin position="107"/>
        <end position="130"/>
    </location>
</feature>
<evidence type="ECO:0000256" key="10">
    <source>
        <dbReference type="SAM" id="Phobius"/>
    </source>
</evidence>
<dbReference type="STRING" id="758803.SAMN05421803_103285"/>
<dbReference type="CDD" id="cd06579">
    <property type="entry name" value="TM_PBP1_transp_AraH_like"/>
    <property type="match status" value="1"/>
</dbReference>
<evidence type="ECO:0000256" key="1">
    <source>
        <dbReference type="ARBA" id="ARBA00004651"/>
    </source>
</evidence>
<feature type="transmembrane region" description="Helical" evidence="10">
    <location>
        <begin position="23"/>
        <end position="42"/>
    </location>
</feature>
<feature type="transmembrane region" description="Helical" evidence="10">
    <location>
        <begin position="81"/>
        <end position="100"/>
    </location>
</feature>
<dbReference type="GO" id="GO:0022857">
    <property type="term" value="F:transmembrane transporter activity"/>
    <property type="evidence" value="ECO:0007669"/>
    <property type="project" value="InterPro"/>
</dbReference>
<keyword evidence="2" id="KW-0813">Transport</keyword>
<evidence type="ECO:0000256" key="2">
    <source>
        <dbReference type="ARBA" id="ARBA00022448"/>
    </source>
</evidence>
<dbReference type="PANTHER" id="PTHR32196">
    <property type="entry name" value="ABC TRANSPORTER PERMEASE PROTEIN YPHD-RELATED-RELATED"/>
    <property type="match status" value="1"/>
</dbReference>
<accession>A0A1M6G5R3</accession>
<keyword evidence="6 10" id="KW-1133">Transmembrane helix</keyword>
<proteinExistence type="predicted"/>
<reference evidence="11 12" key="1">
    <citation type="submission" date="2016-11" db="EMBL/GenBank/DDBJ databases">
        <authorList>
            <person name="Jaros S."/>
            <person name="Januszkiewicz K."/>
            <person name="Wedrychowicz H."/>
        </authorList>
    </citation>
    <scope>NUCLEOTIDE SEQUENCE [LARGE SCALE GENOMIC DNA]</scope>
    <source>
        <strain evidence="11 12">CGMCC 4.5723</strain>
    </source>
</reference>
<protein>
    <recommendedName>
        <fullName evidence="8">Autoinducer 2 import system permease protein LsrD</fullName>
    </recommendedName>
</protein>
<keyword evidence="5 10" id="KW-0812">Transmembrane</keyword>
<comment type="subcellular location">
    <subcellularLocation>
        <location evidence="1">Cell membrane</location>
        <topology evidence="1">Multi-pass membrane protein</topology>
    </subcellularLocation>
</comment>
<dbReference type="GO" id="GO:0005886">
    <property type="term" value="C:plasma membrane"/>
    <property type="evidence" value="ECO:0007669"/>
    <property type="project" value="UniProtKB-SubCell"/>
</dbReference>
<evidence type="ECO:0000256" key="7">
    <source>
        <dbReference type="ARBA" id="ARBA00023136"/>
    </source>
</evidence>
<feature type="transmembrane region" description="Helical" evidence="10">
    <location>
        <begin position="281"/>
        <end position="301"/>
    </location>
</feature>
<feature type="transmembrane region" description="Helical" evidence="10">
    <location>
        <begin position="307"/>
        <end position="324"/>
    </location>
</feature>
<dbReference type="RefSeq" id="WP_073377035.1">
    <property type="nucleotide sequence ID" value="NZ_FQZK01000003.1"/>
</dbReference>
<evidence type="ECO:0000256" key="9">
    <source>
        <dbReference type="SAM" id="MobiDB-lite"/>
    </source>
</evidence>
<dbReference type="EMBL" id="FQZK01000003">
    <property type="protein sequence ID" value="SHJ05281.1"/>
    <property type="molecule type" value="Genomic_DNA"/>
</dbReference>
<evidence type="ECO:0000256" key="8">
    <source>
        <dbReference type="ARBA" id="ARBA00039381"/>
    </source>
</evidence>
<feature type="transmembrane region" description="Helical" evidence="10">
    <location>
        <begin position="54"/>
        <end position="75"/>
    </location>
</feature>
<evidence type="ECO:0000313" key="11">
    <source>
        <dbReference type="EMBL" id="SHJ05281.1"/>
    </source>
</evidence>
<dbReference type="InterPro" id="IPR001851">
    <property type="entry name" value="ABC_transp_permease"/>
</dbReference>
<keyword evidence="7 10" id="KW-0472">Membrane</keyword>
<keyword evidence="4" id="KW-0997">Cell inner membrane</keyword>
<name>A0A1M6G5R3_9ACTN</name>